<dbReference type="InterPro" id="IPR030400">
    <property type="entry name" value="Sedolisin_dom"/>
</dbReference>
<feature type="domain" description="Peptidase S53" evidence="10">
    <location>
        <begin position="160"/>
        <end position="520"/>
    </location>
</feature>
<keyword evidence="5" id="KW-0720">Serine protease</keyword>
<dbReference type="GO" id="GO:0046872">
    <property type="term" value="F:metal ion binding"/>
    <property type="evidence" value="ECO:0007669"/>
    <property type="project" value="UniProtKB-KW"/>
</dbReference>
<dbReference type="Gene3D" id="3.40.50.200">
    <property type="entry name" value="Peptidase S8/S53 domain"/>
    <property type="match status" value="1"/>
</dbReference>
<name>G8RW46_MYCRN</name>
<proteinExistence type="predicted"/>
<dbReference type="SUPFAM" id="SSF52743">
    <property type="entry name" value="Subtilisin-like"/>
    <property type="match status" value="1"/>
</dbReference>
<dbReference type="PATRIC" id="fig|710685.3.peg.1172"/>
<organism evidence="11 12">
    <name type="scientific">Mycolicibacterium rhodesiae (strain NBB3)</name>
    <name type="common">Mycobacterium rhodesiae</name>
    <dbReference type="NCBI Taxonomy" id="710685"/>
    <lineage>
        <taxon>Bacteria</taxon>
        <taxon>Bacillati</taxon>
        <taxon>Actinomycetota</taxon>
        <taxon>Actinomycetes</taxon>
        <taxon>Mycobacteriales</taxon>
        <taxon>Mycobacteriaceae</taxon>
        <taxon>Mycolicibacterium</taxon>
    </lineage>
</organism>
<evidence type="ECO:0000256" key="2">
    <source>
        <dbReference type="ARBA" id="ARBA00022670"/>
    </source>
</evidence>
<feature type="compositionally biased region" description="Polar residues" evidence="8">
    <location>
        <begin position="354"/>
        <end position="363"/>
    </location>
</feature>
<dbReference type="HOGENOM" id="CLU_012501_0_0_11"/>
<accession>G8RW46</accession>
<dbReference type="GO" id="GO:0006508">
    <property type="term" value="P:proteolysis"/>
    <property type="evidence" value="ECO:0007669"/>
    <property type="project" value="UniProtKB-KW"/>
</dbReference>
<keyword evidence="7" id="KW-0865">Zymogen</keyword>
<dbReference type="InterPro" id="IPR015366">
    <property type="entry name" value="S53_propep"/>
</dbReference>
<dbReference type="InterPro" id="IPR000209">
    <property type="entry name" value="Peptidase_S8/S53_dom"/>
</dbReference>
<dbReference type="SUPFAM" id="SSF54897">
    <property type="entry name" value="Protease propeptides/inhibitors"/>
    <property type="match status" value="1"/>
</dbReference>
<evidence type="ECO:0000256" key="5">
    <source>
        <dbReference type="ARBA" id="ARBA00022825"/>
    </source>
</evidence>
<dbReference type="GO" id="GO:0008240">
    <property type="term" value="F:tripeptidyl-peptidase activity"/>
    <property type="evidence" value="ECO:0007669"/>
    <property type="project" value="TreeGrafter"/>
</dbReference>
<keyword evidence="3" id="KW-0479">Metal-binding</keyword>
<dbReference type="RefSeq" id="WP_014209602.1">
    <property type="nucleotide sequence ID" value="NC_016604.1"/>
</dbReference>
<evidence type="ECO:0000256" key="8">
    <source>
        <dbReference type="SAM" id="MobiDB-lite"/>
    </source>
</evidence>
<dbReference type="EMBL" id="CP003169">
    <property type="protein sequence ID" value="AEV71787.1"/>
    <property type="molecule type" value="Genomic_DNA"/>
</dbReference>
<dbReference type="GO" id="GO:0004252">
    <property type="term" value="F:serine-type endopeptidase activity"/>
    <property type="evidence" value="ECO:0007669"/>
    <property type="project" value="InterPro"/>
</dbReference>
<evidence type="ECO:0000259" key="10">
    <source>
        <dbReference type="PROSITE" id="PS51695"/>
    </source>
</evidence>
<keyword evidence="6" id="KW-0106">Calcium</keyword>
<dbReference type="AlphaFoldDB" id="G8RW46"/>
<evidence type="ECO:0000256" key="4">
    <source>
        <dbReference type="ARBA" id="ARBA00022801"/>
    </source>
</evidence>
<keyword evidence="4" id="KW-0378">Hydrolase</keyword>
<dbReference type="SMART" id="SM00944">
    <property type="entry name" value="Pro-kuma_activ"/>
    <property type="match status" value="1"/>
</dbReference>
<evidence type="ECO:0000256" key="9">
    <source>
        <dbReference type="SAM" id="SignalP"/>
    </source>
</evidence>
<evidence type="ECO:0000256" key="7">
    <source>
        <dbReference type="ARBA" id="ARBA00023145"/>
    </source>
</evidence>
<dbReference type="eggNOG" id="COG4934">
    <property type="taxonomic scope" value="Bacteria"/>
</dbReference>
<evidence type="ECO:0000256" key="1">
    <source>
        <dbReference type="ARBA" id="ARBA00001913"/>
    </source>
</evidence>
<evidence type="ECO:0000313" key="11">
    <source>
        <dbReference type="EMBL" id="AEV71787.1"/>
    </source>
</evidence>
<evidence type="ECO:0000256" key="3">
    <source>
        <dbReference type="ARBA" id="ARBA00022723"/>
    </source>
</evidence>
<comment type="cofactor">
    <cofactor evidence="1">
        <name>Ca(2+)</name>
        <dbReference type="ChEBI" id="CHEBI:29108"/>
    </cofactor>
</comment>
<gene>
    <name evidence="11" type="ordered locus">MycrhN_1164</name>
</gene>
<keyword evidence="9" id="KW-0732">Signal</keyword>
<dbReference type="InterPro" id="IPR036852">
    <property type="entry name" value="Peptidase_S8/S53_dom_sf"/>
</dbReference>
<feature type="chain" id="PRO_5039417866" evidence="9">
    <location>
        <begin position="21"/>
        <end position="527"/>
    </location>
</feature>
<dbReference type="PANTHER" id="PTHR14218:SF15">
    <property type="entry name" value="TRIPEPTIDYL-PEPTIDASE 1"/>
    <property type="match status" value="1"/>
</dbReference>
<sequence>MRRTSALAAAALVLTTGISAGCARQQSDAITGPYASLLSSSSDLGPSRSRDTQLTVTLAEPKRAQALIEWAGDRGLSVRGHPHDGWAILEGAAADVARAFAVPVHDYRGRKGQVFYASPQQPSIPSPLRGVVSEVGRINGYTPHHMSNPGFLPLDVRWGGLTPDGLLDAYNATPLHDEGFTGEGMTIVFFAFDSADQADLDTFADTSGLPRFTPEIVGGKPTEQHGETAMDLQVAHAIAPDARLVVVNARPTVEGDGAYEKIASMFAEADRQYPGAVWSMSIGWGCEKLVTAADLAPVQAAVTAAQRRGTTVFDATGDKGGLECKGGQDWSSPPGPDDIGLDAVSSIPTITAVGGTTLSTSPRGQWVGERPWVDSPLSQGSSGGVSTLFGRPEWQRQMDIERDKQFRRLSPDVSAVADPFTGVRFIYKQTEVIGGGTSQAAPIWAAFAVLINQYLDANGGDPLGNANPVLYRVAAGSYAPGFRQIGPGGNAVDYSQPGYDLITGLGSPNVFNLARNILALQRGVAPR</sequence>
<dbReference type="KEGG" id="mrh:MycrhN_1164"/>
<feature type="signal peptide" evidence="9">
    <location>
        <begin position="1"/>
        <end position="20"/>
    </location>
</feature>
<dbReference type="STRING" id="710685.MycrhN_1164"/>
<dbReference type="PANTHER" id="PTHR14218">
    <property type="entry name" value="PROTEASE S8 TRIPEPTIDYL PEPTIDASE I CLN2"/>
    <property type="match status" value="1"/>
</dbReference>
<evidence type="ECO:0000313" key="12">
    <source>
        <dbReference type="Proteomes" id="UP000005442"/>
    </source>
</evidence>
<protein>
    <submittedName>
        <fullName evidence="11">Putative protease</fullName>
    </submittedName>
</protein>
<feature type="region of interest" description="Disordered" evidence="8">
    <location>
        <begin position="354"/>
        <end position="389"/>
    </location>
</feature>
<evidence type="ECO:0000256" key="6">
    <source>
        <dbReference type="ARBA" id="ARBA00022837"/>
    </source>
</evidence>
<dbReference type="InterPro" id="IPR050819">
    <property type="entry name" value="Tripeptidyl-peptidase_I"/>
</dbReference>
<dbReference type="Pfam" id="PF09286">
    <property type="entry name" value="Pro-kuma_activ"/>
    <property type="match status" value="1"/>
</dbReference>
<reference evidence="11 12" key="1">
    <citation type="submission" date="2011-12" db="EMBL/GenBank/DDBJ databases">
        <title>Complete sequence of Mycobacterium rhodesiae NBB3.</title>
        <authorList>
            <consortium name="US DOE Joint Genome Institute"/>
            <person name="Lucas S."/>
            <person name="Han J."/>
            <person name="Lapidus A."/>
            <person name="Cheng J.-F."/>
            <person name="Goodwin L."/>
            <person name="Pitluck S."/>
            <person name="Peters L."/>
            <person name="Mikhailova N."/>
            <person name="Gu W."/>
            <person name="Detter J.C."/>
            <person name="Han C."/>
            <person name="Tapia R."/>
            <person name="Land M."/>
            <person name="Hauser L."/>
            <person name="Kyrpides N."/>
            <person name="Ivanova N."/>
            <person name="Pagani I."/>
            <person name="Mattes T."/>
            <person name="Holmes A."/>
            <person name="Rutledge P."/>
            <person name="Paulsen I."/>
            <person name="Coleman N."/>
            <person name="Woyke T."/>
        </authorList>
    </citation>
    <scope>NUCLEOTIDE SEQUENCE [LARGE SCALE GENOMIC DNA]</scope>
    <source>
        <strain evidence="11 12">NBB3</strain>
    </source>
</reference>
<keyword evidence="2 11" id="KW-0645">Protease</keyword>
<keyword evidence="12" id="KW-1185">Reference proteome</keyword>
<dbReference type="Pfam" id="PF00082">
    <property type="entry name" value="Peptidase_S8"/>
    <property type="match status" value="1"/>
</dbReference>
<dbReference type="PROSITE" id="PS51695">
    <property type="entry name" value="SEDOLISIN"/>
    <property type="match status" value="1"/>
</dbReference>
<dbReference type="Proteomes" id="UP000005442">
    <property type="component" value="Chromosome"/>
</dbReference>
<dbReference type="PROSITE" id="PS51257">
    <property type="entry name" value="PROKAR_LIPOPROTEIN"/>
    <property type="match status" value="1"/>
</dbReference>
<dbReference type="CDD" id="cd04056">
    <property type="entry name" value="Peptidases_S53"/>
    <property type="match status" value="1"/>
</dbReference>